<feature type="region of interest" description="Disordered" evidence="1">
    <location>
        <begin position="247"/>
        <end position="270"/>
    </location>
</feature>
<dbReference type="InterPro" id="IPR053198">
    <property type="entry name" value="Gynoecium_Dev_Regulator"/>
</dbReference>
<dbReference type="STRING" id="1590841.A0A2R6P336"/>
<dbReference type="PANTHER" id="PTHR31066">
    <property type="entry name" value="OS05G0427100 PROTEIN-RELATED"/>
    <property type="match status" value="1"/>
</dbReference>
<feature type="region of interest" description="Disordered" evidence="1">
    <location>
        <begin position="315"/>
        <end position="382"/>
    </location>
</feature>
<name>A0A2R6P336_ACTCC</name>
<dbReference type="InParanoid" id="A0A2R6P336"/>
<feature type="domain" description="PB1" evidence="2">
    <location>
        <begin position="69"/>
        <end position="160"/>
    </location>
</feature>
<evidence type="ECO:0000256" key="1">
    <source>
        <dbReference type="SAM" id="MobiDB-lite"/>
    </source>
</evidence>
<feature type="compositionally biased region" description="Polar residues" evidence="1">
    <location>
        <begin position="25"/>
        <end position="36"/>
    </location>
</feature>
<dbReference type="AlphaFoldDB" id="A0A2R6P336"/>
<feature type="compositionally biased region" description="Low complexity" evidence="1">
    <location>
        <begin position="315"/>
        <end position="328"/>
    </location>
</feature>
<dbReference type="OMA" id="EMAANDY"/>
<keyword evidence="4" id="KW-1185">Reference proteome</keyword>
<proteinExistence type="predicted"/>
<gene>
    <name evidence="3" type="ORF">CEY00_Acc21828</name>
</gene>
<dbReference type="EMBL" id="NKQK01000029">
    <property type="protein sequence ID" value="PSR84704.1"/>
    <property type="molecule type" value="Genomic_DNA"/>
</dbReference>
<dbReference type="Gramene" id="PSR84704">
    <property type="protein sequence ID" value="PSR84704"/>
    <property type="gene ID" value="CEY00_Acc21828"/>
</dbReference>
<reference evidence="3 4" key="1">
    <citation type="submission" date="2017-07" db="EMBL/GenBank/DDBJ databases">
        <title>An improved, manually edited Actinidia chinensis var. chinensis (kiwifruit) genome highlights the challenges associated with draft genomes and gene prediction in plants.</title>
        <authorList>
            <person name="Pilkington S."/>
            <person name="Crowhurst R."/>
            <person name="Hilario E."/>
            <person name="Nardozza S."/>
            <person name="Fraser L."/>
            <person name="Peng Y."/>
            <person name="Gunaseelan K."/>
            <person name="Simpson R."/>
            <person name="Tahir J."/>
            <person name="Deroles S."/>
            <person name="Templeton K."/>
            <person name="Luo Z."/>
            <person name="Davy M."/>
            <person name="Cheng C."/>
            <person name="Mcneilage M."/>
            <person name="Scaglione D."/>
            <person name="Liu Y."/>
            <person name="Zhang Q."/>
            <person name="Datson P."/>
            <person name="De Silva N."/>
            <person name="Gardiner S."/>
            <person name="Bassett H."/>
            <person name="Chagne D."/>
            <person name="Mccallum J."/>
            <person name="Dzierzon H."/>
            <person name="Deng C."/>
            <person name="Wang Y.-Y."/>
            <person name="Barron N."/>
            <person name="Manako K."/>
            <person name="Bowen J."/>
            <person name="Foster T."/>
            <person name="Erridge Z."/>
            <person name="Tiffin H."/>
            <person name="Waite C."/>
            <person name="Davies K."/>
            <person name="Grierson E."/>
            <person name="Laing W."/>
            <person name="Kirk R."/>
            <person name="Chen X."/>
            <person name="Wood M."/>
            <person name="Montefiori M."/>
            <person name="Brummell D."/>
            <person name="Schwinn K."/>
            <person name="Catanach A."/>
            <person name="Fullerton C."/>
            <person name="Li D."/>
            <person name="Meiyalaghan S."/>
            <person name="Nieuwenhuizen N."/>
            <person name="Read N."/>
            <person name="Prakash R."/>
            <person name="Hunter D."/>
            <person name="Zhang H."/>
            <person name="Mckenzie M."/>
            <person name="Knabel M."/>
            <person name="Harris A."/>
            <person name="Allan A."/>
            <person name="Chen A."/>
            <person name="Janssen B."/>
            <person name="Plunkett B."/>
            <person name="Dwamena C."/>
            <person name="Voogd C."/>
            <person name="Leif D."/>
            <person name="Lafferty D."/>
            <person name="Souleyre E."/>
            <person name="Varkonyi-Gasic E."/>
            <person name="Gambi F."/>
            <person name="Hanley J."/>
            <person name="Yao J.-L."/>
            <person name="Cheung J."/>
            <person name="David K."/>
            <person name="Warren B."/>
            <person name="Marsh K."/>
            <person name="Snowden K."/>
            <person name="Lin-Wang K."/>
            <person name="Brian L."/>
            <person name="Martinez-Sanchez M."/>
            <person name="Wang M."/>
            <person name="Ileperuma N."/>
            <person name="Macnee N."/>
            <person name="Campin R."/>
            <person name="Mcatee P."/>
            <person name="Drummond R."/>
            <person name="Espley R."/>
            <person name="Ireland H."/>
            <person name="Wu R."/>
            <person name="Atkinson R."/>
            <person name="Karunairetnam S."/>
            <person name="Bulley S."/>
            <person name="Chunkath S."/>
            <person name="Hanley Z."/>
            <person name="Storey R."/>
            <person name="Thrimawithana A."/>
            <person name="Thomson S."/>
            <person name="David C."/>
            <person name="Testolin R."/>
        </authorList>
    </citation>
    <scope>NUCLEOTIDE SEQUENCE [LARGE SCALE GENOMIC DNA]</scope>
    <source>
        <strain evidence="4">cv. Red5</strain>
        <tissue evidence="3">Young leaf</tissue>
    </source>
</reference>
<evidence type="ECO:0000313" key="4">
    <source>
        <dbReference type="Proteomes" id="UP000241394"/>
    </source>
</evidence>
<dbReference type="SUPFAM" id="SSF54277">
    <property type="entry name" value="CAD &amp; PB1 domains"/>
    <property type="match status" value="1"/>
</dbReference>
<evidence type="ECO:0000259" key="2">
    <source>
        <dbReference type="SMART" id="SM00666"/>
    </source>
</evidence>
<evidence type="ECO:0000313" key="3">
    <source>
        <dbReference type="EMBL" id="PSR84704.1"/>
    </source>
</evidence>
<organism evidence="3 4">
    <name type="scientific">Actinidia chinensis var. chinensis</name>
    <name type="common">Chinese soft-hair kiwi</name>
    <dbReference type="NCBI Taxonomy" id="1590841"/>
    <lineage>
        <taxon>Eukaryota</taxon>
        <taxon>Viridiplantae</taxon>
        <taxon>Streptophyta</taxon>
        <taxon>Embryophyta</taxon>
        <taxon>Tracheophyta</taxon>
        <taxon>Spermatophyta</taxon>
        <taxon>Magnoliopsida</taxon>
        <taxon>eudicotyledons</taxon>
        <taxon>Gunneridae</taxon>
        <taxon>Pentapetalae</taxon>
        <taxon>asterids</taxon>
        <taxon>Ericales</taxon>
        <taxon>Actinidiaceae</taxon>
        <taxon>Actinidia</taxon>
    </lineage>
</organism>
<keyword evidence="3" id="KW-0436">Ligase</keyword>
<dbReference type="SMART" id="SM00666">
    <property type="entry name" value="PB1"/>
    <property type="match status" value="1"/>
</dbReference>
<reference evidence="4" key="2">
    <citation type="journal article" date="2018" name="BMC Genomics">
        <title>A manually annotated Actinidia chinensis var. chinensis (kiwifruit) genome highlights the challenges associated with draft genomes and gene prediction in plants.</title>
        <authorList>
            <person name="Pilkington S.M."/>
            <person name="Crowhurst R."/>
            <person name="Hilario E."/>
            <person name="Nardozza S."/>
            <person name="Fraser L."/>
            <person name="Peng Y."/>
            <person name="Gunaseelan K."/>
            <person name="Simpson R."/>
            <person name="Tahir J."/>
            <person name="Deroles S.C."/>
            <person name="Templeton K."/>
            <person name="Luo Z."/>
            <person name="Davy M."/>
            <person name="Cheng C."/>
            <person name="McNeilage M."/>
            <person name="Scaglione D."/>
            <person name="Liu Y."/>
            <person name="Zhang Q."/>
            <person name="Datson P."/>
            <person name="De Silva N."/>
            <person name="Gardiner S.E."/>
            <person name="Bassett H."/>
            <person name="Chagne D."/>
            <person name="McCallum J."/>
            <person name="Dzierzon H."/>
            <person name="Deng C."/>
            <person name="Wang Y.Y."/>
            <person name="Barron L."/>
            <person name="Manako K."/>
            <person name="Bowen J."/>
            <person name="Foster T.M."/>
            <person name="Erridge Z.A."/>
            <person name="Tiffin H."/>
            <person name="Waite C.N."/>
            <person name="Davies K.M."/>
            <person name="Grierson E.P."/>
            <person name="Laing W.A."/>
            <person name="Kirk R."/>
            <person name="Chen X."/>
            <person name="Wood M."/>
            <person name="Montefiori M."/>
            <person name="Brummell D.A."/>
            <person name="Schwinn K.E."/>
            <person name="Catanach A."/>
            <person name="Fullerton C."/>
            <person name="Li D."/>
            <person name="Meiyalaghan S."/>
            <person name="Nieuwenhuizen N."/>
            <person name="Read N."/>
            <person name="Prakash R."/>
            <person name="Hunter D."/>
            <person name="Zhang H."/>
            <person name="McKenzie M."/>
            <person name="Knabel M."/>
            <person name="Harris A."/>
            <person name="Allan A.C."/>
            <person name="Gleave A."/>
            <person name="Chen A."/>
            <person name="Janssen B.J."/>
            <person name="Plunkett B."/>
            <person name="Ampomah-Dwamena C."/>
            <person name="Voogd C."/>
            <person name="Leif D."/>
            <person name="Lafferty D."/>
            <person name="Souleyre E.J.F."/>
            <person name="Varkonyi-Gasic E."/>
            <person name="Gambi F."/>
            <person name="Hanley J."/>
            <person name="Yao J.L."/>
            <person name="Cheung J."/>
            <person name="David K.M."/>
            <person name="Warren B."/>
            <person name="Marsh K."/>
            <person name="Snowden K.C."/>
            <person name="Lin-Wang K."/>
            <person name="Brian L."/>
            <person name="Martinez-Sanchez M."/>
            <person name="Wang M."/>
            <person name="Ileperuma N."/>
            <person name="Macnee N."/>
            <person name="Campin R."/>
            <person name="McAtee P."/>
            <person name="Drummond R.S.M."/>
            <person name="Espley R.V."/>
            <person name="Ireland H.S."/>
            <person name="Wu R."/>
            <person name="Atkinson R.G."/>
            <person name="Karunairetnam S."/>
            <person name="Bulley S."/>
            <person name="Chunkath S."/>
            <person name="Hanley Z."/>
            <person name="Storey R."/>
            <person name="Thrimawithana A.H."/>
            <person name="Thomson S."/>
            <person name="David C."/>
            <person name="Testolin R."/>
            <person name="Huang H."/>
            <person name="Hellens R.P."/>
            <person name="Schaffer R.J."/>
        </authorList>
    </citation>
    <scope>NUCLEOTIDE SEQUENCE [LARGE SCALE GENOMIC DNA]</scope>
    <source>
        <strain evidence="4">cv. Red5</strain>
    </source>
</reference>
<feature type="compositionally biased region" description="Low complexity" evidence="1">
    <location>
        <begin position="253"/>
        <end position="266"/>
    </location>
</feature>
<feature type="region of interest" description="Disordered" evidence="1">
    <location>
        <begin position="25"/>
        <end position="45"/>
    </location>
</feature>
<dbReference type="GO" id="GO:0016874">
    <property type="term" value="F:ligase activity"/>
    <property type="evidence" value="ECO:0007669"/>
    <property type="project" value="UniProtKB-KW"/>
</dbReference>
<comment type="caution">
    <text evidence="3">The sequence shown here is derived from an EMBL/GenBank/DDBJ whole genome shotgun (WGS) entry which is preliminary data.</text>
</comment>
<dbReference type="CDD" id="cd06410">
    <property type="entry name" value="PB1_UP2"/>
    <property type="match status" value="1"/>
</dbReference>
<dbReference type="InterPro" id="IPR000270">
    <property type="entry name" value="PB1_dom"/>
</dbReference>
<dbReference type="Gene3D" id="3.10.20.90">
    <property type="entry name" value="Phosphatidylinositol 3-kinase Catalytic Subunit, Chain A, domain 1"/>
    <property type="match status" value="1"/>
</dbReference>
<accession>A0A2R6P336</accession>
<dbReference type="PANTHER" id="PTHR31066:SF68">
    <property type="entry name" value="SERINE_THREONINE-PROTEIN KINASE YAKA-RELATED"/>
    <property type="match status" value="1"/>
</dbReference>
<dbReference type="Proteomes" id="UP000241394">
    <property type="component" value="Chromosome LG29"/>
</dbReference>
<dbReference type="Pfam" id="PF00564">
    <property type="entry name" value="PB1"/>
    <property type="match status" value="1"/>
</dbReference>
<dbReference type="OrthoDB" id="774308at2759"/>
<sequence>MDPPPLTSHPPTAVAVVAANITNQLSHPDSANSSPRSRPADTWDEPLPLVPGAKLRLMCSYGGHIIPRPHDKSLCYVGGDTRMVVVDRHFSLCDLSSRLSRTLLSGRQFAFKYQLPSEELDSLISVTTDEDLENMIEEYDRITSTSPSKTARLRLFLFPAKPETAASMGSLLNDAKSETWFVDALNGAGLLPRGLSDSAAIDCLLELDADAIVRTDSHADLEAQNEFLGSEKLVNHAQEVHLTMPDSPLMEKSSSFGSSSSSPSMSNLPPIKVRVEDGQMVGLDERFSHITVQNQDDGVVLFAAPPPVPTVTMAANTMSGGGASSAATVSDDERSDQGAPTGLRKPPLPLQPVQRKLVDAHNLPSPDSKLSGGYNLPSPDSVASDSSFASATVFQEPTHVATSESRTLTIPIDNKVTVPDPNSQIQMQQYYDSPYMLLPPQMQHQHQQFVQASKQSYIHQQQHQHQHHPATAQAPISSYYQTYAPPPQLQQQQFHHHHEIEQQYPLYLYPVTQTQVTQPAYNLHMQSNLADSTVVASSRPPTPPPKTAAAPATPTLVHVNSNQFQQQYMGVHQMHHHPSQSIAANYAFEYPHQTHDHHVYYAQHPVAASMAPQYQTMTPASAALLSQASAQLPADNTNQQMRTSPPL</sequence>
<protein>
    <submittedName>
        <fullName evidence="3">Histidine--tRNA ligase</fullName>
    </submittedName>
</protein>